<dbReference type="AlphaFoldDB" id="A0A1G9R9W6"/>
<dbReference type="GO" id="GO:0005886">
    <property type="term" value="C:plasma membrane"/>
    <property type="evidence" value="ECO:0007669"/>
    <property type="project" value="UniProtKB-SubCell"/>
</dbReference>
<feature type="transmembrane region" description="Helical" evidence="6">
    <location>
        <begin position="372"/>
        <end position="393"/>
    </location>
</feature>
<keyword evidence="8" id="KW-1185">Reference proteome</keyword>
<evidence type="ECO:0000256" key="5">
    <source>
        <dbReference type="ARBA" id="ARBA00023136"/>
    </source>
</evidence>
<dbReference type="STRING" id="582672.SAMN05216360_101161"/>
<keyword evidence="4 6" id="KW-1133">Transmembrane helix</keyword>
<feature type="transmembrane region" description="Helical" evidence="6">
    <location>
        <begin position="108"/>
        <end position="126"/>
    </location>
</feature>
<keyword evidence="5 6" id="KW-0472">Membrane</keyword>
<name>A0A1G9R9W6_9HYPH</name>
<feature type="transmembrane region" description="Helical" evidence="6">
    <location>
        <begin position="138"/>
        <end position="162"/>
    </location>
</feature>
<feature type="transmembrane region" description="Helical" evidence="6">
    <location>
        <begin position="405"/>
        <end position="429"/>
    </location>
</feature>
<reference evidence="8" key="1">
    <citation type="submission" date="2016-10" db="EMBL/GenBank/DDBJ databases">
        <authorList>
            <person name="Varghese N."/>
            <person name="Submissions S."/>
        </authorList>
    </citation>
    <scope>NUCLEOTIDE SEQUENCE [LARGE SCALE GENOMIC DNA]</scope>
    <source>
        <strain evidence="8">BL47</strain>
    </source>
</reference>
<evidence type="ECO:0000313" key="8">
    <source>
        <dbReference type="Proteomes" id="UP000198704"/>
    </source>
</evidence>
<evidence type="ECO:0000256" key="2">
    <source>
        <dbReference type="ARBA" id="ARBA00022475"/>
    </source>
</evidence>
<feature type="transmembrane region" description="Helical" evidence="6">
    <location>
        <begin position="73"/>
        <end position="96"/>
    </location>
</feature>
<dbReference type="PANTHER" id="PTHR30250">
    <property type="entry name" value="PST FAMILY PREDICTED COLANIC ACID TRANSPORTER"/>
    <property type="match status" value="1"/>
</dbReference>
<comment type="subcellular location">
    <subcellularLocation>
        <location evidence="1">Cell membrane</location>
        <topology evidence="1">Multi-pass membrane protein</topology>
    </subcellularLocation>
</comment>
<dbReference type="Pfam" id="PF13440">
    <property type="entry name" value="Polysacc_synt_3"/>
    <property type="match status" value="1"/>
</dbReference>
<keyword evidence="2" id="KW-1003">Cell membrane</keyword>
<feature type="transmembrane region" description="Helical" evidence="6">
    <location>
        <begin position="39"/>
        <end position="61"/>
    </location>
</feature>
<evidence type="ECO:0000256" key="4">
    <source>
        <dbReference type="ARBA" id="ARBA00022989"/>
    </source>
</evidence>
<feature type="transmembrane region" description="Helical" evidence="6">
    <location>
        <begin position="315"/>
        <end position="338"/>
    </location>
</feature>
<evidence type="ECO:0000256" key="3">
    <source>
        <dbReference type="ARBA" id="ARBA00022692"/>
    </source>
</evidence>
<dbReference type="EMBL" id="FNHS01000001">
    <property type="protein sequence ID" value="SDM19931.1"/>
    <property type="molecule type" value="Genomic_DNA"/>
</dbReference>
<proteinExistence type="predicted"/>
<evidence type="ECO:0000256" key="6">
    <source>
        <dbReference type="SAM" id="Phobius"/>
    </source>
</evidence>
<evidence type="ECO:0000313" key="7">
    <source>
        <dbReference type="EMBL" id="SDM19931.1"/>
    </source>
</evidence>
<dbReference type="InterPro" id="IPR050833">
    <property type="entry name" value="Poly_Biosynth_Transport"/>
</dbReference>
<organism evidence="7 8">
    <name type="scientific">Methylobacterium phyllostachyos</name>
    <dbReference type="NCBI Taxonomy" id="582672"/>
    <lineage>
        <taxon>Bacteria</taxon>
        <taxon>Pseudomonadati</taxon>
        <taxon>Pseudomonadota</taxon>
        <taxon>Alphaproteobacteria</taxon>
        <taxon>Hyphomicrobiales</taxon>
        <taxon>Methylobacteriaceae</taxon>
        <taxon>Methylobacterium</taxon>
    </lineage>
</organism>
<dbReference type="Proteomes" id="UP000198704">
    <property type="component" value="Unassembled WGS sequence"/>
</dbReference>
<evidence type="ECO:0000256" key="1">
    <source>
        <dbReference type="ARBA" id="ARBA00004651"/>
    </source>
</evidence>
<accession>A0A1G9R9W6</accession>
<feature type="transmembrane region" description="Helical" evidence="6">
    <location>
        <begin position="174"/>
        <end position="192"/>
    </location>
</feature>
<sequence length="475" mass="51391">MIQNRNFVALLVVFSRAWGQLCGGALLFVAGRLLTLDEFGAFAVASALSMMFSQWVGVGAYERIISSHNDDRAVQTSFIVSSAGSIALVIITIIISQLARLSFSESNIPTLVLLLAFLGLPSSWRSTGEAILIGGHRLGVLALCSVILDTTALVVSCVLLLLDKGVYSLIIGRYFQFGFGGILLLAASGFRYNQRLVVRDEIATIYKLWRSMIADRILIYFQNYSADLLLGFMLGPASAGIYRISVRMVQLLSSLVSEPLRPLCWKMLSRKFEKKEDLATSSEEIIGAYFMILTGPLCVLAFFGGDVAQIILGPAWSEVGTVVFFLSLASVVTIPVLVSEPILGVTGAISSLPVIRGKIVLLSVGAMVASAYYGPIAVAVSQLVVAIISVIIFQKALYKYAHVRLGAYLSNIEWAAASAVFAVVLGLAINKQSLVVNRYVVCLLETGLSVMAYFLILLLKKNCRSKIFKLAQLAT</sequence>
<keyword evidence="3 6" id="KW-0812">Transmembrane</keyword>
<gene>
    <name evidence="7" type="ORF">SAMN05216360_101161</name>
</gene>
<feature type="transmembrane region" description="Helical" evidence="6">
    <location>
        <begin position="213"/>
        <end position="234"/>
    </location>
</feature>
<dbReference type="PANTHER" id="PTHR30250:SF11">
    <property type="entry name" value="O-ANTIGEN TRANSPORTER-RELATED"/>
    <property type="match status" value="1"/>
</dbReference>
<protein>
    <submittedName>
        <fullName evidence="7">Membrane protein involved in the export of O-antigen and teichoic acid</fullName>
    </submittedName>
</protein>
<feature type="transmembrane region" description="Helical" evidence="6">
    <location>
        <begin position="435"/>
        <end position="459"/>
    </location>
</feature>
<feature type="transmembrane region" description="Helical" evidence="6">
    <location>
        <begin position="285"/>
        <end position="303"/>
    </location>
</feature>